<dbReference type="Gene3D" id="2.70.70.10">
    <property type="entry name" value="Glucose Permease (Domain IIA)"/>
    <property type="match status" value="1"/>
</dbReference>
<dbReference type="Pfam" id="PF01551">
    <property type="entry name" value="Peptidase_M23"/>
    <property type="match status" value="1"/>
</dbReference>
<dbReference type="InterPro" id="IPR011055">
    <property type="entry name" value="Dup_hybrid_motif"/>
</dbReference>
<protein>
    <recommendedName>
        <fullName evidence="2">M23ase beta-sheet core domain-containing protein</fullName>
    </recommendedName>
</protein>
<dbReference type="Proteomes" id="UP000177268">
    <property type="component" value="Unassembled WGS sequence"/>
</dbReference>
<gene>
    <name evidence="3" type="ORF">A2Z00_05415</name>
</gene>
<dbReference type="SUPFAM" id="SSF51261">
    <property type="entry name" value="Duplicated hybrid motif"/>
    <property type="match status" value="1"/>
</dbReference>
<dbReference type="GO" id="GO:0004222">
    <property type="term" value="F:metalloendopeptidase activity"/>
    <property type="evidence" value="ECO:0007669"/>
    <property type="project" value="TreeGrafter"/>
</dbReference>
<feature type="domain" description="M23ase beta-sheet core" evidence="2">
    <location>
        <begin position="610"/>
        <end position="705"/>
    </location>
</feature>
<evidence type="ECO:0000313" key="4">
    <source>
        <dbReference type="Proteomes" id="UP000177268"/>
    </source>
</evidence>
<reference evidence="3 4" key="1">
    <citation type="journal article" date="2016" name="Nat. Commun.">
        <title>Thousands of microbial genomes shed light on interconnected biogeochemical processes in an aquifer system.</title>
        <authorList>
            <person name="Anantharaman K."/>
            <person name="Brown C.T."/>
            <person name="Hug L.A."/>
            <person name="Sharon I."/>
            <person name="Castelle C.J."/>
            <person name="Probst A.J."/>
            <person name="Thomas B.C."/>
            <person name="Singh A."/>
            <person name="Wilkins M.J."/>
            <person name="Karaoz U."/>
            <person name="Brodie E.L."/>
            <person name="Williams K.H."/>
            <person name="Hubbard S.S."/>
            <person name="Banfield J.F."/>
        </authorList>
    </citation>
    <scope>NUCLEOTIDE SEQUENCE [LARGE SCALE GENOMIC DNA]</scope>
</reference>
<accession>A0A1F5ZHB3</accession>
<sequence>MATEPETIEEFFKRKNIESIIRGGKNKELEALFLEFSQCFPDHSKPQEILNAATQEELEREIVKFFERLNPEQALPQIKGERSTLSPNTLQGVPIITEQFRAASKHAEEELVTRGAHAKTLRETYVHRLLDNWLLRSQEQIQDAKTLEEAQRLSQPATGDIDTLEKTRQYLDKVARDKRFAQQREILENASQQEEYNGIAQMDQSNKRAEEVFFEVQKGVISQKNPPPRLDILFSEAIKQSDENPTKLASAVADGAMATARIASVMSSDVPERLPVDGLEFLGAIAQGPAENALKIPAGLIFNRLNPEQQLMVVRGVFERSLARIEGVTQPTGEFLAASSWLKEVLRTENQAAAQKAAGTALATGVGKVVDDVFGAFRGVSPETIERMNAAWANVSSRGVAGPGGTAIPPRLPNTGTLSMAFLYMHSPESFTFAPNVNRGWALARIAGSAAKSGVTTLAKKGLSNLLGKLFGGAIGTALGGPGIGTALGGALLGKIIEKAGSLLGKVANFLSFGALGALFGKESSREAALIIIVTICAVIGLIINPLQLAENAKSADLAINIGGGGSNFPQYPNIPFQNSNITACPVQNHNYSITQCPGNPGDTHRILYAYDIGIPNGTPIYPTHDGVVVYASWSTAGYGNLVIVKGTTPSPESKDYYTYYGHFGTGSIFVSVGENVTAGVTVLGLSDNTGNSTGPHLHYEWRPASNEPAKHYDVQFLLPSCNYPGQSQCAP</sequence>
<feature type="transmembrane region" description="Helical" evidence="1">
    <location>
        <begin position="528"/>
        <end position="547"/>
    </location>
</feature>
<dbReference type="PANTHER" id="PTHR21666">
    <property type="entry name" value="PEPTIDASE-RELATED"/>
    <property type="match status" value="1"/>
</dbReference>
<keyword evidence="1" id="KW-0472">Membrane</keyword>
<proteinExistence type="predicted"/>
<organism evidence="3 4">
    <name type="scientific">Candidatus Gottesmanbacteria bacterium RBG_13_45_10</name>
    <dbReference type="NCBI Taxonomy" id="1798370"/>
    <lineage>
        <taxon>Bacteria</taxon>
        <taxon>Candidatus Gottesmaniibacteriota</taxon>
    </lineage>
</organism>
<evidence type="ECO:0000313" key="3">
    <source>
        <dbReference type="EMBL" id="OGG11771.1"/>
    </source>
</evidence>
<dbReference type="InterPro" id="IPR016047">
    <property type="entry name" value="M23ase_b-sheet_dom"/>
</dbReference>
<dbReference type="InterPro" id="IPR050570">
    <property type="entry name" value="Cell_wall_metabolism_enzyme"/>
</dbReference>
<keyword evidence="1" id="KW-1133">Transmembrane helix</keyword>
<keyword evidence="1" id="KW-0812">Transmembrane</keyword>
<dbReference type="STRING" id="1798370.A2Z00_05415"/>
<evidence type="ECO:0000256" key="1">
    <source>
        <dbReference type="SAM" id="Phobius"/>
    </source>
</evidence>
<name>A0A1F5ZHB3_9BACT</name>
<dbReference type="PANTHER" id="PTHR21666:SF270">
    <property type="entry name" value="MUREIN HYDROLASE ACTIVATOR ENVC"/>
    <property type="match status" value="1"/>
</dbReference>
<dbReference type="AlphaFoldDB" id="A0A1F5ZHB3"/>
<dbReference type="CDD" id="cd12797">
    <property type="entry name" value="M23_peptidase"/>
    <property type="match status" value="1"/>
</dbReference>
<comment type="caution">
    <text evidence="3">The sequence shown here is derived from an EMBL/GenBank/DDBJ whole genome shotgun (WGS) entry which is preliminary data.</text>
</comment>
<dbReference type="EMBL" id="MFIZ01000016">
    <property type="protein sequence ID" value="OGG11771.1"/>
    <property type="molecule type" value="Genomic_DNA"/>
</dbReference>
<evidence type="ECO:0000259" key="2">
    <source>
        <dbReference type="Pfam" id="PF01551"/>
    </source>
</evidence>